<sequence>MIKGILGKKLGMTQIYAADGRRVPVTVVEAGPCVVLQKKTVESDGYNAVQLGFAPKAAHRVNKPEMGHFKKAGKGAFAHLKEFRVKDIDGINVGDEVTCADMFQIGDIVDITGTSKGKGYQGVMKRWNFAGGRSSHGSKFHRAPGAIGCSAWPSRVFKGKKMAGQMGNERVTTQNLAIVDVRPEQNLLLIKGAVPGSRNSVVTIRPGVKLPTE</sequence>
<dbReference type="EMBL" id="PPFX01000002">
    <property type="protein sequence ID" value="PNU21619.1"/>
    <property type="molecule type" value="Genomic_DNA"/>
</dbReference>
<comment type="subunit">
    <text evidence="7 9">Part of the 50S ribosomal subunit. Forms a cluster with proteins L14 and L19.</text>
</comment>
<dbReference type="FunFam" id="3.30.160.810:FF:000001">
    <property type="entry name" value="50S ribosomal protein L3"/>
    <property type="match status" value="1"/>
</dbReference>
<dbReference type="RefSeq" id="WP_103114088.1">
    <property type="nucleotide sequence ID" value="NZ_PPFX01000002.1"/>
</dbReference>
<evidence type="ECO:0000256" key="4">
    <source>
        <dbReference type="ARBA" id="ARBA00022980"/>
    </source>
</evidence>
<dbReference type="InterPro" id="IPR009000">
    <property type="entry name" value="Transl_B-barrel_sf"/>
</dbReference>
<evidence type="ECO:0000256" key="5">
    <source>
        <dbReference type="ARBA" id="ARBA00023274"/>
    </source>
</evidence>
<keyword evidence="4 7" id="KW-0689">Ribosomal protein</keyword>
<dbReference type="SUPFAM" id="SSF50447">
    <property type="entry name" value="Translation proteins"/>
    <property type="match status" value="1"/>
</dbReference>
<evidence type="ECO:0000313" key="11">
    <source>
        <dbReference type="Proteomes" id="UP000236340"/>
    </source>
</evidence>
<dbReference type="Gene3D" id="3.30.160.810">
    <property type="match status" value="1"/>
</dbReference>
<keyword evidence="3 7" id="KW-0694">RNA-binding</keyword>
<accession>A0A2K2HED5</accession>
<keyword evidence="5 7" id="KW-0687">Ribonucleoprotein</keyword>
<dbReference type="Pfam" id="PF00297">
    <property type="entry name" value="Ribosomal_L3"/>
    <property type="match status" value="1"/>
</dbReference>
<dbReference type="Proteomes" id="UP000236340">
    <property type="component" value="Unassembled WGS sequence"/>
</dbReference>
<dbReference type="Gene3D" id="2.40.30.10">
    <property type="entry name" value="Translation factors"/>
    <property type="match status" value="1"/>
</dbReference>
<evidence type="ECO:0000313" key="10">
    <source>
        <dbReference type="EMBL" id="PNU21619.1"/>
    </source>
</evidence>
<protein>
    <recommendedName>
        <fullName evidence="6 7">Large ribosomal subunit protein uL3</fullName>
    </recommendedName>
</protein>
<comment type="similarity">
    <text evidence="1 7 8">Belongs to the universal ribosomal protein uL3 family.</text>
</comment>
<keyword evidence="2 7" id="KW-0699">rRNA-binding</keyword>
<name>A0A2K2HED5_9BACT</name>
<evidence type="ECO:0000256" key="8">
    <source>
        <dbReference type="RuleBase" id="RU003905"/>
    </source>
</evidence>
<dbReference type="GO" id="GO:0019843">
    <property type="term" value="F:rRNA binding"/>
    <property type="evidence" value="ECO:0007669"/>
    <property type="project" value="UniProtKB-UniRule"/>
</dbReference>
<dbReference type="InterPro" id="IPR000597">
    <property type="entry name" value="Ribosomal_uL3"/>
</dbReference>
<dbReference type="AlphaFoldDB" id="A0A2K2HED5"/>
<organism evidence="10 11">
    <name type="scientific">Geothermobacter hydrogeniphilus</name>
    <dbReference type="NCBI Taxonomy" id="1969733"/>
    <lineage>
        <taxon>Bacteria</taxon>
        <taxon>Pseudomonadati</taxon>
        <taxon>Thermodesulfobacteriota</taxon>
        <taxon>Desulfuromonadia</taxon>
        <taxon>Desulfuromonadales</taxon>
        <taxon>Geothermobacteraceae</taxon>
        <taxon>Geothermobacter</taxon>
    </lineage>
</organism>
<dbReference type="InterPro" id="IPR019927">
    <property type="entry name" value="Ribosomal_uL3_bac/org-type"/>
</dbReference>
<reference evidence="10 11" key="1">
    <citation type="journal article" date="2018" name="Genome Announc.">
        <title>Genome Sequence of Geothermobacter sp. HR-1 Iron Reducer from the Loihi Seamount.</title>
        <authorList>
            <person name="Smith H."/>
            <person name="Abuyen K."/>
            <person name="Tremblay J."/>
            <person name="Savalia P."/>
            <person name="Perez-Rodriguez I."/>
            <person name="Emerson D."/>
            <person name="Tully B."/>
            <person name="Amend J."/>
        </authorList>
    </citation>
    <scope>NUCLEOTIDE SEQUENCE [LARGE SCALE GENOMIC DNA]</scope>
    <source>
        <strain evidence="10 11">HR-1</strain>
    </source>
</reference>
<evidence type="ECO:0000256" key="6">
    <source>
        <dbReference type="ARBA" id="ARBA00035243"/>
    </source>
</evidence>
<dbReference type="PROSITE" id="PS00474">
    <property type="entry name" value="RIBOSOMAL_L3"/>
    <property type="match status" value="1"/>
</dbReference>
<dbReference type="HAMAP" id="MF_01325_B">
    <property type="entry name" value="Ribosomal_uL3_B"/>
    <property type="match status" value="1"/>
</dbReference>
<evidence type="ECO:0000256" key="2">
    <source>
        <dbReference type="ARBA" id="ARBA00022730"/>
    </source>
</evidence>
<evidence type="ECO:0000256" key="1">
    <source>
        <dbReference type="ARBA" id="ARBA00006540"/>
    </source>
</evidence>
<comment type="caution">
    <text evidence="10">The sequence shown here is derived from an EMBL/GenBank/DDBJ whole genome shotgun (WGS) entry which is preliminary data.</text>
</comment>
<evidence type="ECO:0000256" key="9">
    <source>
        <dbReference type="RuleBase" id="RU003906"/>
    </source>
</evidence>
<dbReference type="InterPro" id="IPR019926">
    <property type="entry name" value="Ribosomal_uL3_CS"/>
</dbReference>
<dbReference type="NCBIfam" id="TIGR03625">
    <property type="entry name" value="L3_bact"/>
    <property type="match status" value="1"/>
</dbReference>
<evidence type="ECO:0000256" key="3">
    <source>
        <dbReference type="ARBA" id="ARBA00022884"/>
    </source>
</evidence>
<proteinExistence type="inferred from homology"/>
<gene>
    <name evidence="7" type="primary">rplC</name>
    <name evidence="10" type="ORF">C2E25_01780</name>
</gene>
<dbReference type="GO" id="GO:0006412">
    <property type="term" value="P:translation"/>
    <property type="evidence" value="ECO:0007669"/>
    <property type="project" value="UniProtKB-UniRule"/>
</dbReference>
<dbReference type="PANTHER" id="PTHR11229:SF16">
    <property type="entry name" value="LARGE RIBOSOMAL SUBUNIT PROTEIN UL3C"/>
    <property type="match status" value="1"/>
</dbReference>
<dbReference type="OrthoDB" id="9806135at2"/>
<comment type="function">
    <text evidence="7 9">One of the primary rRNA binding proteins, it binds directly near the 3'-end of the 23S rRNA, where it nucleates assembly of the 50S subunit.</text>
</comment>
<evidence type="ECO:0000256" key="7">
    <source>
        <dbReference type="HAMAP-Rule" id="MF_01325"/>
    </source>
</evidence>
<dbReference type="PANTHER" id="PTHR11229">
    <property type="entry name" value="50S RIBOSOMAL PROTEIN L3"/>
    <property type="match status" value="1"/>
</dbReference>
<dbReference type="FunFam" id="2.40.30.10:FF:000004">
    <property type="entry name" value="50S ribosomal protein L3"/>
    <property type="match status" value="1"/>
</dbReference>
<dbReference type="GO" id="GO:0003735">
    <property type="term" value="F:structural constituent of ribosome"/>
    <property type="evidence" value="ECO:0007669"/>
    <property type="project" value="UniProtKB-UniRule"/>
</dbReference>
<dbReference type="GO" id="GO:0022625">
    <property type="term" value="C:cytosolic large ribosomal subunit"/>
    <property type="evidence" value="ECO:0007669"/>
    <property type="project" value="TreeGrafter"/>
</dbReference>